<reference evidence="2" key="1">
    <citation type="journal article" date="2014" name="Front. Microbiol.">
        <title>High frequency of phylogenetically diverse reductive dehalogenase-homologous genes in deep subseafloor sedimentary metagenomes.</title>
        <authorList>
            <person name="Kawai M."/>
            <person name="Futagami T."/>
            <person name="Toyoda A."/>
            <person name="Takaki Y."/>
            <person name="Nishi S."/>
            <person name="Hori S."/>
            <person name="Arai W."/>
            <person name="Tsubouchi T."/>
            <person name="Morono Y."/>
            <person name="Uchiyama I."/>
            <person name="Ito T."/>
            <person name="Fujiyama A."/>
            <person name="Inagaki F."/>
            <person name="Takami H."/>
        </authorList>
    </citation>
    <scope>NUCLEOTIDE SEQUENCE</scope>
    <source>
        <strain evidence="2">Expedition CK06-06</strain>
    </source>
</reference>
<dbReference type="EMBL" id="BART01025853">
    <property type="protein sequence ID" value="GAG90767.1"/>
    <property type="molecule type" value="Genomic_DNA"/>
</dbReference>
<sequence>ASKSCSITVERPLRLNFLASPERIARLDEQTAFQNLAKSKKRNPKEKSAEEELGRQQQEALKQILAELAETLYKDREQFEEAFDKVINSAGPLDPLPKINATLRKAILNALSERDETASICRDKDGHPEADRELRDNENIPLGQDIWDYFDSEVKPHIDDAWVDKGVLDHKDIEIGKVGYEINFNRYFYQYEPHRPLEEIEADIKSLESEIVDMLREVTG</sequence>
<evidence type="ECO:0008006" key="3">
    <source>
        <dbReference type="Google" id="ProtNLM"/>
    </source>
</evidence>
<accession>X1CC30</accession>
<feature type="non-terminal residue" evidence="2">
    <location>
        <position position="1"/>
    </location>
</feature>
<evidence type="ECO:0000313" key="2">
    <source>
        <dbReference type="EMBL" id="GAG90767.1"/>
    </source>
</evidence>
<name>X1CC30_9ZZZZ</name>
<proteinExistence type="predicted"/>
<gene>
    <name evidence="2" type="ORF">S01H4_46290</name>
</gene>
<feature type="compositionally biased region" description="Basic and acidic residues" evidence="1">
    <location>
        <begin position="45"/>
        <end position="54"/>
    </location>
</feature>
<comment type="caution">
    <text evidence="2">The sequence shown here is derived from an EMBL/GenBank/DDBJ whole genome shotgun (WGS) entry which is preliminary data.</text>
</comment>
<dbReference type="AlphaFoldDB" id="X1CC30"/>
<protein>
    <recommendedName>
        <fullName evidence="3">DNA methylase adenine-specific domain-containing protein</fullName>
    </recommendedName>
</protein>
<feature type="region of interest" description="Disordered" evidence="1">
    <location>
        <begin position="35"/>
        <end position="55"/>
    </location>
</feature>
<evidence type="ECO:0000256" key="1">
    <source>
        <dbReference type="SAM" id="MobiDB-lite"/>
    </source>
</evidence>
<organism evidence="2">
    <name type="scientific">marine sediment metagenome</name>
    <dbReference type="NCBI Taxonomy" id="412755"/>
    <lineage>
        <taxon>unclassified sequences</taxon>
        <taxon>metagenomes</taxon>
        <taxon>ecological metagenomes</taxon>
    </lineage>
</organism>